<feature type="region of interest" description="Disordered" evidence="13">
    <location>
        <begin position="661"/>
        <end position="695"/>
    </location>
</feature>
<evidence type="ECO:0000256" key="2">
    <source>
        <dbReference type="ARBA" id="ARBA00022741"/>
    </source>
</evidence>
<dbReference type="GO" id="GO:0005829">
    <property type="term" value="C:cytosol"/>
    <property type="evidence" value="ECO:0007669"/>
    <property type="project" value="TreeGrafter"/>
</dbReference>
<sequence length="742" mass="84811">METDNLKATLEREFLEGLNDVQREAVLHDGGPLLILAGAGSGKTRVITHRIAHLIRVRDVPSRRILAVTFTNKAAAEMRERTEALVGPYGRDAMIRTFHSLGLQILRENAPLLGLKSSFTVYDPAAQKSLAKKILKDLKVEAALLPPEAALNATERARERLLDPDSYAAETRKDPYHQSIAQFYREYHKRLREQQALDFSDLLYETVMLLQTNAQLLEMCRRRWQHLLVDEYQDTNHAQYRLVLLLAGGHRNVVVVGDDDQSIYSWRGADISNILNFEKDFPEAKVLRLEENYRSTPSILKLAASVIQNNSERREKTLFTNRPDARPPSFRLYQEEGEEARSVLSRIRELRSAGVRLNEIAVFYRTNAQSRIFEQVFREANLPHTVFGGFRFFDRKEIRDLMAYMQVLVNPLDVENFERVLANPPKGIGEKTLESARFLAGTTGIPYLEALRQLAVKPGFRGAKPINAFLANYERWTDLNESGERPSVILKALIEESGIVEYYRKEDDPESVSRIENMQEFATALADYEDRAGAENREVDIAEFLQSVSLYSSESDPDLEEEDRQGVHLMTLHNAKGLEFRVVFFTGLEESLLPHRMSLEEGNLEEERRLVYVGITRAMEQLYLSACRFRRTGGSFDPRLPSRFLEEMGIQTRRERSYDEFDSSWSDSSRSYSERKVASRPAPDSGSSALNLVPGDRVRHKSFGTGAIEDAEKTPAGTKLTIRFDDGTTRRFLDRYTPLERI</sequence>
<evidence type="ECO:0000256" key="5">
    <source>
        <dbReference type="ARBA" id="ARBA00022840"/>
    </source>
</evidence>
<dbReference type="Proteomes" id="UP000460298">
    <property type="component" value="Unassembled WGS sequence"/>
</dbReference>
<dbReference type="AlphaFoldDB" id="A0A833GZ73"/>
<evidence type="ECO:0000256" key="10">
    <source>
        <dbReference type="ARBA" id="ARBA00034923"/>
    </source>
</evidence>
<reference evidence="16 17" key="1">
    <citation type="submission" date="2019-10" db="EMBL/GenBank/DDBJ databases">
        <title>Extracellular Electron Transfer in a Candidatus Methanoperedens spp. Enrichment Culture.</title>
        <authorList>
            <person name="Berger S."/>
            <person name="Rangel Shaw D."/>
            <person name="Berben T."/>
            <person name="In 'T Zandt M."/>
            <person name="Frank J."/>
            <person name="Reimann J."/>
            <person name="Jetten M.S.M."/>
            <person name="Welte C.U."/>
        </authorList>
    </citation>
    <scope>NUCLEOTIDE SEQUENCE [LARGE SCALE GENOMIC DNA]</scope>
    <source>
        <strain evidence="16">SB12</strain>
    </source>
</reference>
<evidence type="ECO:0000256" key="13">
    <source>
        <dbReference type="SAM" id="MobiDB-lite"/>
    </source>
</evidence>
<evidence type="ECO:0000256" key="6">
    <source>
        <dbReference type="ARBA" id="ARBA00023125"/>
    </source>
</evidence>
<feature type="domain" description="UvrD-like helicase C-terminal" evidence="15">
    <location>
        <begin position="297"/>
        <end position="577"/>
    </location>
</feature>
<keyword evidence="6" id="KW-0238">DNA-binding</keyword>
<dbReference type="PROSITE" id="PS51217">
    <property type="entry name" value="UVRD_HELICASE_CTER"/>
    <property type="match status" value="1"/>
</dbReference>
<dbReference type="GO" id="GO:0003677">
    <property type="term" value="F:DNA binding"/>
    <property type="evidence" value="ECO:0007669"/>
    <property type="project" value="UniProtKB-KW"/>
</dbReference>
<evidence type="ECO:0000256" key="8">
    <source>
        <dbReference type="ARBA" id="ARBA00034617"/>
    </source>
</evidence>
<dbReference type="InterPro" id="IPR000212">
    <property type="entry name" value="DNA_helicase_UvrD/REP"/>
</dbReference>
<dbReference type="PANTHER" id="PTHR11070:SF2">
    <property type="entry name" value="ATP-DEPENDENT DNA HELICASE SRS2"/>
    <property type="match status" value="1"/>
</dbReference>
<evidence type="ECO:0000256" key="11">
    <source>
        <dbReference type="ARBA" id="ARBA00048988"/>
    </source>
</evidence>
<dbReference type="InterPro" id="IPR013986">
    <property type="entry name" value="DExx_box_DNA_helicase_dom_sf"/>
</dbReference>
<comment type="catalytic activity">
    <reaction evidence="11">
        <text>ATP + H2O = ADP + phosphate + H(+)</text>
        <dbReference type="Rhea" id="RHEA:13065"/>
        <dbReference type="ChEBI" id="CHEBI:15377"/>
        <dbReference type="ChEBI" id="CHEBI:15378"/>
        <dbReference type="ChEBI" id="CHEBI:30616"/>
        <dbReference type="ChEBI" id="CHEBI:43474"/>
        <dbReference type="ChEBI" id="CHEBI:456216"/>
        <dbReference type="EC" id="5.6.2.4"/>
    </reaction>
</comment>
<dbReference type="SUPFAM" id="SSF52540">
    <property type="entry name" value="P-loop containing nucleoside triphosphate hydrolases"/>
    <property type="match status" value="1"/>
</dbReference>
<dbReference type="PROSITE" id="PS51198">
    <property type="entry name" value="UVRD_HELICASE_ATP_BIND"/>
    <property type="match status" value="1"/>
</dbReference>
<dbReference type="InterPro" id="IPR014016">
    <property type="entry name" value="UvrD-like_ATP-bd"/>
</dbReference>
<dbReference type="EC" id="5.6.2.4" evidence="9"/>
<feature type="binding site" evidence="12">
    <location>
        <begin position="37"/>
        <end position="44"/>
    </location>
    <ligand>
        <name>ATP</name>
        <dbReference type="ChEBI" id="CHEBI:30616"/>
    </ligand>
</feature>
<evidence type="ECO:0000313" key="16">
    <source>
        <dbReference type="EMBL" id="KAB2930744.1"/>
    </source>
</evidence>
<dbReference type="EMBL" id="WBUI01000018">
    <property type="protein sequence ID" value="KAB2930744.1"/>
    <property type="molecule type" value="Genomic_DNA"/>
</dbReference>
<dbReference type="GO" id="GO:0033202">
    <property type="term" value="C:DNA helicase complex"/>
    <property type="evidence" value="ECO:0007669"/>
    <property type="project" value="TreeGrafter"/>
</dbReference>
<protein>
    <recommendedName>
        <fullName evidence="9">DNA 3'-5' helicase</fullName>
        <ecNumber evidence="9">5.6.2.4</ecNumber>
    </recommendedName>
    <alternativeName>
        <fullName evidence="10">DNA 3'-5' helicase II</fullName>
    </alternativeName>
</protein>
<comment type="similarity">
    <text evidence="1">Belongs to the helicase family. UvrD subfamily.</text>
</comment>
<dbReference type="GO" id="GO:0016787">
    <property type="term" value="F:hydrolase activity"/>
    <property type="evidence" value="ECO:0007669"/>
    <property type="project" value="UniProtKB-UniRule"/>
</dbReference>
<dbReference type="Pfam" id="PF13361">
    <property type="entry name" value="UvrD_C"/>
    <property type="match status" value="1"/>
</dbReference>
<dbReference type="Gene3D" id="1.10.486.10">
    <property type="entry name" value="PCRA, domain 4"/>
    <property type="match status" value="1"/>
</dbReference>
<evidence type="ECO:0000259" key="15">
    <source>
        <dbReference type="PROSITE" id="PS51217"/>
    </source>
</evidence>
<evidence type="ECO:0000256" key="7">
    <source>
        <dbReference type="ARBA" id="ARBA00023235"/>
    </source>
</evidence>
<dbReference type="Pfam" id="PF00580">
    <property type="entry name" value="UvrD-helicase"/>
    <property type="match status" value="1"/>
</dbReference>
<evidence type="ECO:0000259" key="14">
    <source>
        <dbReference type="PROSITE" id="PS51198"/>
    </source>
</evidence>
<dbReference type="Gene3D" id="3.40.50.300">
    <property type="entry name" value="P-loop containing nucleotide triphosphate hydrolases"/>
    <property type="match status" value="2"/>
</dbReference>
<accession>A0A833GZ73</accession>
<dbReference type="GO" id="GO:0043138">
    <property type="term" value="F:3'-5' DNA helicase activity"/>
    <property type="evidence" value="ECO:0007669"/>
    <property type="project" value="UniProtKB-EC"/>
</dbReference>
<dbReference type="GO" id="GO:0000725">
    <property type="term" value="P:recombinational repair"/>
    <property type="evidence" value="ECO:0007669"/>
    <property type="project" value="TreeGrafter"/>
</dbReference>
<comment type="catalytic activity">
    <reaction evidence="8">
        <text>Couples ATP hydrolysis with the unwinding of duplex DNA by translocating in the 3'-5' direction.</text>
        <dbReference type="EC" id="5.6.2.4"/>
    </reaction>
</comment>
<keyword evidence="3 12" id="KW-0378">Hydrolase</keyword>
<gene>
    <name evidence="16" type="ORF">F9K24_16030</name>
</gene>
<evidence type="ECO:0000256" key="1">
    <source>
        <dbReference type="ARBA" id="ARBA00009922"/>
    </source>
</evidence>
<name>A0A833GZ73_9LEPT</name>
<organism evidence="16 17">
    <name type="scientific">Leptonema illini</name>
    <dbReference type="NCBI Taxonomy" id="183"/>
    <lineage>
        <taxon>Bacteria</taxon>
        <taxon>Pseudomonadati</taxon>
        <taxon>Spirochaetota</taxon>
        <taxon>Spirochaetia</taxon>
        <taxon>Leptospirales</taxon>
        <taxon>Leptospiraceae</taxon>
        <taxon>Leptonema</taxon>
    </lineage>
</organism>
<evidence type="ECO:0000256" key="12">
    <source>
        <dbReference type="PROSITE-ProRule" id="PRU00560"/>
    </source>
</evidence>
<evidence type="ECO:0000313" key="17">
    <source>
        <dbReference type="Proteomes" id="UP000460298"/>
    </source>
</evidence>
<keyword evidence="2 12" id="KW-0547">Nucleotide-binding</keyword>
<comment type="caution">
    <text evidence="16">The sequence shown here is derived from an EMBL/GenBank/DDBJ whole genome shotgun (WGS) entry which is preliminary data.</text>
</comment>
<dbReference type="InterPro" id="IPR014017">
    <property type="entry name" value="DNA_helicase_UvrD-like_C"/>
</dbReference>
<keyword evidence="5 12" id="KW-0067">ATP-binding</keyword>
<keyword evidence="7" id="KW-0413">Isomerase</keyword>
<dbReference type="GO" id="GO:0005524">
    <property type="term" value="F:ATP binding"/>
    <property type="evidence" value="ECO:0007669"/>
    <property type="project" value="UniProtKB-UniRule"/>
</dbReference>
<proteinExistence type="inferred from homology"/>
<dbReference type="CDD" id="cd17932">
    <property type="entry name" value="DEXQc_UvrD"/>
    <property type="match status" value="1"/>
</dbReference>
<evidence type="ECO:0000256" key="3">
    <source>
        <dbReference type="ARBA" id="ARBA00022801"/>
    </source>
</evidence>
<evidence type="ECO:0000256" key="9">
    <source>
        <dbReference type="ARBA" id="ARBA00034808"/>
    </source>
</evidence>
<dbReference type="Gene3D" id="1.10.10.160">
    <property type="match status" value="1"/>
</dbReference>
<evidence type="ECO:0000256" key="4">
    <source>
        <dbReference type="ARBA" id="ARBA00022806"/>
    </source>
</evidence>
<feature type="domain" description="UvrD-like helicase ATP-binding" evidence="14">
    <location>
        <begin position="16"/>
        <end position="296"/>
    </location>
</feature>
<dbReference type="PANTHER" id="PTHR11070">
    <property type="entry name" value="UVRD / RECB / PCRA DNA HELICASE FAMILY MEMBER"/>
    <property type="match status" value="1"/>
</dbReference>
<keyword evidence="4 12" id="KW-0347">Helicase</keyword>
<dbReference type="InterPro" id="IPR027417">
    <property type="entry name" value="P-loop_NTPase"/>
</dbReference>